<proteinExistence type="predicted"/>
<dbReference type="InterPro" id="IPR003675">
    <property type="entry name" value="Rce1/LyrA-like_dom"/>
</dbReference>
<dbReference type="HOGENOM" id="CLU_1331418_0_0_0"/>
<organism evidence="3 4">
    <name type="scientific">Thermobaculum terrenum (strain ATCC BAA-798 / CCMEE 7001 / YNP1)</name>
    <dbReference type="NCBI Taxonomy" id="525904"/>
    <lineage>
        <taxon>Bacteria</taxon>
        <taxon>Bacillati</taxon>
        <taxon>Chloroflexota</taxon>
        <taxon>Chloroflexia</taxon>
        <taxon>Candidatus Thermobaculales</taxon>
        <taxon>Candidatus Thermobaculaceae</taxon>
        <taxon>Thermobaculum</taxon>
    </lineage>
</organism>
<protein>
    <submittedName>
        <fullName evidence="3">Abortive infection protein</fullName>
    </submittedName>
</protein>
<evidence type="ECO:0000313" key="4">
    <source>
        <dbReference type="Proteomes" id="UP000000323"/>
    </source>
</evidence>
<dbReference type="RefSeq" id="WP_012875418.1">
    <property type="nucleotide sequence ID" value="NC_013525.1"/>
</dbReference>
<gene>
    <name evidence="3" type="ordered locus">Tter_1477</name>
</gene>
<keyword evidence="4" id="KW-1185">Reference proteome</keyword>
<feature type="transmembrane region" description="Helical" evidence="1">
    <location>
        <begin position="183"/>
        <end position="203"/>
    </location>
</feature>
<feature type="transmembrane region" description="Helical" evidence="1">
    <location>
        <begin position="121"/>
        <end position="146"/>
    </location>
</feature>
<dbReference type="Pfam" id="PF02517">
    <property type="entry name" value="Rce1-like"/>
    <property type="match status" value="1"/>
</dbReference>
<dbReference type="EMBL" id="CP001825">
    <property type="protein sequence ID" value="ACZ42383.1"/>
    <property type="molecule type" value="Genomic_DNA"/>
</dbReference>
<dbReference type="KEGG" id="ttr:Tter_1477"/>
<evidence type="ECO:0000313" key="3">
    <source>
        <dbReference type="EMBL" id="ACZ42383.1"/>
    </source>
</evidence>
<dbReference type="AlphaFoldDB" id="D1CC68"/>
<keyword evidence="1" id="KW-0472">Membrane</keyword>
<feature type="domain" description="CAAX prenyl protease 2/Lysostaphin resistance protein A-like" evidence="2">
    <location>
        <begin position="101"/>
        <end position="194"/>
    </location>
</feature>
<feature type="transmembrane region" description="Helical" evidence="1">
    <location>
        <begin position="85"/>
        <end position="109"/>
    </location>
</feature>
<dbReference type="GO" id="GO:0004175">
    <property type="term" value="F:endopeptidase activity"/>
    <property type="evidence" value="ECO:0007669"/>
    <property type="project" value="UniProtKB-ARBA"/>
</dbReference>
<keyword evidence="1" id="KW-1133">Transmembrane helix</keyword>
<dbReference type="eggNOG" id="COG1266">
    <property type="taxonomic scope" value="Bacteria"/>
</dbReference>
<dbReference type="GO" id="GO:0080120">
    <property type="term" value="P:CAAX-box protein maturation"/>
    <property type="evidence" value="ECO:0007669"/>
    <property type="project" value="UniProtKB-ARBA"/>
</dbReference>
<feature type="transmembrane region" description="Helical" evidence="1">
    <location>
        <begin position="158"/>
        <end position="176"/>
    </location>
</feature>
<reference evidence="4" key="1">
    <citation type="journal article" date="2010" name="Stand. Genomic Sci.">
        <title>Complete genome sequence of 'Thermobaculum terrenum' type strain (YNP1).</title>
        <authorList>
            <person name="Kiss H."/>
            <person name="Cleland D."/>
            <person name="Lapidus A."/>
            <person name="Lucas S."/>
            <person name="Glavina Del Rio T."/>
            <person name="Nolan M."/>
            <person name="Tice H."/>
            <person name="Han C."/>
            <person name="Goodwin L."/>
            <person name="Pitluck S."/>
            <person name="Liolios K."/>
            <person name="Ivanova N."/>
            <person name="Mavromatis K."/>
            <person name="Ovchinnikova G."/>
            <person name="Pati A."/>
            <person name="Chen A."/>
            <person name="Palaniappan K."/>
            <person name="Land M."/>
            <person name="Hauser L."/>
            <person name="Chang Y."/>
            <person name="Jeffries C."/>
            <person name="Lu M."/>
            <person name="Brettin T."/>
            <person name="Detter J."/>
            <person name="Goker M."/>
            <person name="Tindall B."/>
            <person name="Beck B."/>
            <person name="McDermott T."/>
            <person name="Woyke T."/>
            <person name="Bristow J."/>
            <person name="Eisen J."/>
            <person name="Markowitz V."/>
            <person name="Hugenholtz P."/>
            <person name="Kyrpides N."/>
            <person name="Klenk H."/>
            <person name="Cheng J."/>
        </authorList>
    </citation>
    <scope>NUCLEOTIDE SEQUENCE [LARGE SCALE GENOMIC DNA]</scope>
    <source>
        <strain evidence="4">ATCC BAA-798 / YNP1</strain>
    </source>
</reference>
<feature type="transmembrane region" description="Helical" evidence="1">
    <location>
        <begin position="29"/>
        <end position="49"/>
    </location>
</feature>
<evidence type="ECO:0000256" key="1">
    <source>
        <dbReference type="SAM" id="Phobius"/>
    </source>
</evidence>
<dbReference type="Proteomes" id="UP000000323">
    <property type="component" value="Chromosome 1"/>
</dbReference>
<dbReference type="OrthoDB" id="2680086at2"/>
<sequence length="206" mass="22704">MKPFTFLLVLALLIRVVLRQLIAPLNQDLAFGIYIASSYFILPIMVFSARDRLESFFLQSGDLRGALVEGCLLLLLALAEGVGEAYLLLGGVSFLPLEAVPVVLLNSFFTAALIEEVLFRGFLLGYLCEIGIDSNWAIVLQAAIFAGGHLRYLLGGRWWMLIIVLTWGLIFGWQVLRHKTIAGTLLVHTLSNTITFLLIGGTVHSL</sequence>
<name>D1CC68_THET1</name>
<accession>D1CC68</accession>
<evidence type="ECO:0000259" key="2">
    <source>
        <dbReference type="Pfam" id="PF02517"/>
    </source>
</evidence>
<keyword evidence="1" id="KW-0812">Transmembrane</keyword>